<dbReference type="Proteomes" id="UP000006380">
    <property type="component" value="Chromosome"/>
</dbReference>
<dbReference type="OrthoDB" id="196859at2"/>
<accession>A7GVS3</accession>
<dbReference type="AlphaFoldDB" id="A7GVS3"/>
<protein>
    <submittedName>
        <fullName evidence="2">Molybdopterin-containing oxidoreductase III, DMSO/TMAO/BSO reductase family, monoheme c-type cytochrome</fullName>
    </submittedName>
</protein>
<proteinExistence type="predicted"/>
<dbReference type="InterPro" id="IPR036909">
    <property type="entry name" value="Cyt_c-like_dom_sf"/>
</dbReference>
<dbReference type="EMBL" id="CP000767">
    <property type="protein sequence ID" value="EAU00805.1"/>
    <property type="molecule type" value="Genomic_DNA"/>
</dbReference>
<dbReference type="SUPFAM" id="SSF46626">
    <property type="entry name" value="Cytochrome c"/>
    <property type="match status" value="1"/>
</dbReference>
<gene>
    <name evidence="2" type="ORF">CCV52592_2045</name>
</gene>
<evidence type="ECO:0000313" key="3">
    <source>
        <dbReference type="Proteomes" id="UP000006380"/>
    </source>
</evidence>
<dbReference type="RefSeq" id="WP_011991614.1">
    <property type="nucleotide sequence ID" value="NC_009715.2"/>
</dbReference>
<reference evidence="2" key="1">
    <citation type="submission" date="2016-07" db="EMBL/GenBank/DDBJ databases">
        <title>Comparative genomics of the Campylobacter concisus group.</title>
        <authorList>
            <person name="Miller W.G."/>
            <person name="Yee E."/>
            <person name="Chapman M.H."/>
            <person name="Huynh S."/>
            <person name="Bono J.L."/>
            <person name="On S.L.W."/>
            <person name="StLeger J."/>
            <person name="Foster G."/>
            <person name="Parker C.T."/>
        </authorList>
    </citation>
    <scope>NUCLEOTIDE SEQUENCE</scope>
    <source>
        <strain evidence="2">525.92</strain>
    </source>
</reference>
<organism evidence="2 3">
    <name type="scientific">Campylobacter curvus (strain 525.92)</name>
    <dbReference type="NCBI Taxonomy" id="360105"/>
    <lineage>
        <taxon>Bacteria</taxon>
        <taxon>Pseudomonadati</taxon>
        <taxon>Campylobacterota</taxon>
        <taxon>Epsilonproteobacteria</taxon>
        <taxon>Campylobacterales</taxon>
        <taxon>Campylobacteraceae</taxon>
        <taxon>Campylobacter</taxon>
    </lineage>
</organism>
<keyword evidence="1" id="KW-0732">Signal</keyword>
<dbReference type="STRING" id="360105.CCV52592_2045"/>
<evidence type="ECO:0000313" key="2">
    <source>
        <dbReference type="EMBL" id="EAU00805.1"/>
    </source>
</evidence>
<dbReference type="GO" id="GO:0020037">
    <property type="term" value="F:heme binding"/>
    <property type="evidence" value="ECO:0007669"/>
    <property type="project" value="InterPro"/>
</dbReference>
<sequence>MKVLFLLLSCFLGGTLALGADFINATSEISLGGKKIGKIEVLTPVEVVSKDGKTAKVKVKGVVSESYQEQIQRDMKNAEIFVVFDAQNEKNFTKAKKLEDDYGEVWYEAQGVYDVPSDVITGDANALYKQAKQIYEETCSACHRLHEPNSFTANQWPANLQGMLDAGYVALEENDLNLILKYLQHNAKAAE</sequence>
<keyword evidence="3" id="KW-1185">Reference proteome</keyword>
<dbReference type="HOGENOM" id="CLU_099826_0_0_7"/>
<feature type="signal peptide" evidence="1">
    <location>
        <begin position="1"/>
        <end position="19"/>
    </location>
</feature>
<feature type="chain" id="PRO_5002709699" evidence="1">
    <location>
        <begin position="20"/>
        <end position="191"/>
    </location>
</feature>
<evidence type="ECO:0000256" key="1">
    <source>
        <dbReference type="SAM" id="SignalP"/>
    </source>
</evidence>
<dbReference type="KEGG" id="ccv:CCV52592_2045"/>
<name>A7GVS3_CAMC5</name>
<dbReference type="GO" id="GO:0009055">
    <property type="term" value="F:electron transfer activity"/>
    <property type="evidence" value="ECO:0007669"/>
    <property type="project" value="InterPro"/>
</dbReference>